<evidence type="ECO:0000313" key="2">
    <source>
        <dbReference type="Proteomes" id="UP001443914"/>
    </source>
</evidence>
<proteinExistence type="predicted"/>
<dbReference type="SUPFAM" id="SSF56219">
    <property type="entry name" value="DNase I-like"/>
    <property type="match status" value="1"/>
</dbReference>
<dbReference type="InterPro" id="IPR036691">
    <property type="entry name" value="Endo/exonu/phosph_ase_sf"/>
</dbReference>
<dbReference type="PANTHER" id="PTHR33710:SF79">
    <property type="entry name" value="OS06G0205337 PROTEIN"/>
    <property type="match status" value="1"/>
</dbReference>
<accession>A0AAW1NFM8</accession>
<gene>
    <name evidence="1" type="ORF">RND81_01G155500</name>
</gene>
<dbReference type="EMBL" id="JBDFQZ010000001">
    <property type="protein sequence ID" value="KAK9757312.1"/>
    <property type="molecule type" value="Genomic_DNA"/>
</dbReference>
<sequence length="144" mass="17135">MNLYDVPAKGPKFTWCNKRDGIDRLFEHLDKAYASDDWFAKFPDVGVTHYPIQFSDHAPIEVNVFLNDFKWRRPHKIEAWNLEMNECLDIIKKGWSAKIKGSVDERYLRKISWTRKRLKGWSLEKRQERGESGMTSTSPWRKLC</sequence>
<name>A0AAW1NFM8_SAPOF</name>
<dbReference type="AlphaFoldDB" id="A0AAW1NFM8"/>
<protein>
    <recommendedName>
        <fullName evidence="3">Reverse transcriptase</fullName>
    </recommendedName>
</protein>
<organism evidence="1 2">
    <name type="scientific">Saponaria officinalis</name>
    <name type="common">Common soapwort</name>
    <name type="synonym">Lychnis saponaria</name>
    <dbReference type="NCBI Taxonomy" id="3572"/>
    <lineage>
        <taxon>Eukaryota</taxon>
        <taxon>Viridiplantae</taxon>
        <taxon>Streptophyta</taxon>
        <taxon>Embryophyta</taxon>
        <taxon>Tracheophyta</taxon>
        <taxon>Spermatophyta</taxon>
        <taxon>Magnoliopsida</taxon>
        <taxon>eudicotyledons</taxon>
        <taxon>Gunneridae</taxon>
        <taxon>Pentapetalae</taxon>
        <taxon>Caryophyllales</taxon>
        <taxon>Caryophyllaceae</taxon>
        <taxon>Caryophylleae</taxon>
        <taxon>Saponaria</taxon>
    </lineage>
</organism>
<dbReference type="Gene3D" id="3.60.10.10">
    <property type="entry name" value="Endonuclease/exonuclease/phosphatase"/>
    <property type="match status" value="1"/>
</dbReference>
<dbReference type="PANTHER" id="PTHR33710">
    <property type="entry name" value="BNAC02G09200D PROTEIN"/>
    <property type="match status" value="1"/>
</dbReference>
<evidence type="ECO:0008006" key="3">
    <source>
        <dbReference type="Google" id="ProtNLM"/>
    </source>
</evidence>
<reference evidence="1" key="1">
    <citation type="submission" date="2024-03" db="EMBL/GenBank/DDBJ databases">
        <title>WGS assembly of Saponaria officinalis var. Norfolk2.</title>
        <authorList>
            <person name="Jenkins J."/>
            <person name="Shu S."/>
            <person name="Grimwood J."/>
            <person name="Barry K."/>
            <person name="Goodstein D."/>
            <person name="Schmutz J."/>
            <person name="Leebens-Mack J."/>
            <person name="Osbourn A."/>
        </authorList>
    </citation>
    <scope>NUCLEOTIDE SEQUENCE [LARGE SCALE GENOMIC DNA]</scope>
    <source>
        <strain evidence="1">JIC</strain>
    </source>
</reference>
<evidence type="ECO:0000313" key="1">
    <source>
        <dbReference type="EMBL" id="KAK9757312.1"/>
    </source>
</evidence>
<keyword evidence="2" id="KW-1185">Reference proteome</keyword>
<dbReference type="Proteomes" id="UP001443914">
    <property type="component" value="Unassembled WGS sequence"/>
</dbReference>
<comment type="caution">
    <text evidence="1">The sequence shown here is derived from an EMBL/GenBank/DDBJ whole genome shotgun (WGS) entry which is preliminary data.</text>
</comment>